<dbReference type="GO" id="GO:0051513">
    <property type="term" value="P:regulation of monopolar cell growth"/>
    <property type="evidence" value="ECO:0007669"/>
    <property type="project" value="InterPro"/>
</dbReference>
<feature type="region of interest" description="Disordered" evidence="1">
    <location>
        <begin position="190"/>
        <end position="218"/>
    </location>
</feature>
<comment type="caution">
    <text evidence="4">The sequence shown here is derived from an EMBL/GenBank/DDBJ whole genome shotgun (WGS) entry which is preliminary data.</text>
</comment>
<name>A0AAP0GPX4_9ASTR</name>
<feature type="domain" description="DUF4378" evidence="2">
    <location>
        <begin position="650"/>
        <end position="784"/>
    </location>
</feature>
<dbReference type="Proteomes" id="UP001408789">
    <property type="component" value="Unassembled WGS sequence"/>
</dbReference>
<evidence type="ECO:0008006" key="6">
    <source>
        <dbReference type="Google" id="ProtNLM"/>
    </source>
</evidence>
<protein>
    <recommendedName>
        <fullName evidence="6">DUF4378 domain-containing protein</fullName>
    </recommendedName>
</protein>
<feature type="compositionally biased region" description="Polar residues" evidence="1">
    <location>
        <begin position="396"/>
        <end position="406"/>
    </location>
</feature>
<feature type="compositionally biased region" description="Polar residues" evidence="1">
    <location>
        <begin position="432"/>
        <end position="446"/>
    </location>
</feature>
<dbReference type="InterPro" id="IPR032795">
    <property type="entry name" value="DUF3741-assoc"/>
</dbReference>
<dbReference type="EMBL" id="JBCNJP010000023">
    <property type="protein sequence ID" value="KAK9057346.1"/>
    <property type="molecule type" value="Genomic_DNA"/>
</dbReference>
<evidence type="ECO:0000256" key="1">
    <source>
        <dbReference type="SAM" id="MobiDB-lite"/>
    </source>
</evidence>
<evidence type="ECO:0000313" key="4">
    <source>
        <dbReference type="EMBL" id="KAK9057346.1"/>
    </source>
</evidence>
<sequence length="808" mass="90534">MMTGLIQDQNLEKQIEKQIGCMSGFLQIFDRQQILAGKRIYSTKRLPPSPSTSVDASPESVKSVKSVKSKAIREMEKPKPVRVEAPASTSPVTTLVAESPDRFQRSPAAPTTTPPRSPLPLPIFEMKEGSMKNSWKFCKEMPRLSLDSRATVDSKGSLRPKEIRAGNNNGSDAIDEQRRSPSVIARLMGLDQLPSSDSPSPDTVKKPELRRSASESRAVSRDLFHSRFIECNNTQTKLLNQTNKPPVMTNQINSNSIMGDNVTETMKYSSRNQKNESPKTHQWRSPQQRRSFFDSGDIFPEPKPSPAPMYGDSDYNLKLRGIDEQSKDLETLKHILEALQFKGLLHCNNKPLSRDGGRNFVYDPSFLTDDPNIVVMKPWRSPNPNPSFRNDFGGRNRSSSEFSPTASPRKDRGVPDRSGRSSVRGRNSNSSLTPTVSRIENSSKNGNGVVKRKPLTIETERRFHDSSESRRTSPINSPKLTPKRSGSDYNSVTNRSPASRSPRSRRPTTESAYSYSNKKVTGNFRPEDESSSFSESSGSTTSQSDPERTKMDENREGKSLLARCDKLLHSISEMNSINESLTSFNSVLPSPVSVLDSAFDKDGSSSPSPVMKRSIDFKDLTIDLEDDIWRSIISPATSPKDDEFISDDSDFKYISEILRASKYLPDDNSVFLYLEKQQYDSTKTSKLRRKLVFDFVAEIVDRNGELPPWNSVNSLTESGSSVKQICLEFKTFREPETAESLLDLICTVLEKDLAGKNGWGDQVVEVSEAVLYIERLIFKDLVSETIRDLADFAGGKTTFFAPRRKLVF</sequence>
<feature type="region of interest" description="Disordered" evidence="1">
    <location>
        <begin position="376"/>
        <end position="558"/>
    </location>
</feature>
<dbReference type="PANTHER" id="PTHR31680">
    <property type="entry name" value="LONGIFOLIA PROTEIN"/>
    <property type="match status" value="1"/>
</dbReference>
<feature type="region of interest" description="Disordered" evidence="1">
    <location>
        <begin position="42"/>
        <end position="120"/>
    </location>
</feature>
<keyword evidence="5" id="KW-1185">Reference proteome</keyword>
<dbReference type="Pfam" id="PF14309">
    <property type="entry name" value="DUF4378"/>
    <property type="match status" value="1"/>
</dbReference>
<accession>A0AAP0GPX4</accession>
<feature type="compositionally biased region" description="Basic and acidic residues" evidence="1">
    <location>
        <begin position="71"/>
        <end position="82"/>
    </location>
</feature>
<proteinExistence type="predicted"/>
<dbReference type="AlphaFoldDB" id="A0AAP0GPX4"/>
<evidence type="ECO:0000259" key="3">
    <source>
        <dbReference type="Pfam" id="PF14383"/>
    </source>
</evidence>
<feature type="domain" description="DUF3741" evidence="3">
    <location>
        <begin position="177"/>
        <end position="198"/>
    </location>
</feature>
<dbReference type="Pfam" id="PF14383">
    <property type="entry name" value="VARLMGL"/>
    <property type="match status" value="1"/>
</dbReference>
<organism evidence="4 5">
    <name type="scientific">Deinandra increscens subsp. villosa</name>
    <dbReference type="NCBI Taxonomy" id="3103831"/>
    <lineage>
        <taxon>Eukaryota</taxon>
        <taxon>Viridiplantae</taxon>
        <taxon>Streptophyta</taxon>
        <taxon>Embryophyta</taxon>
        <taxon>Tracheophyta</taxon>
        <taxon>Spermatophyta</taxon>
        <taxon>Magnoliopsida</taxon>
        <taxon>eudicotyledons</taxon>
        <taxon>Gunneridae</taxon>
        <taxon>Pentapetalae</taxon>
        <taxon>asterids</taxon>
        <taxon>campanulids</taxon>
        <taxon>Asterales</taxon>
        <taxon>Asteraceae</taxon>
        <taxon>Asteroideae</taxon>
        <taxon>Heliantheae alliance</taxon>
        <taxon>Madieae</taxon>
        <taxon>Madiinae</taxon>
        <taxon>Deinandra</taxon>
    </lineage>
</organism>
<feature type="region of interest" description="Disordered" evidence="1">
    <location>
        <begin position="268"/>
        <end position="312"/>
    </location>
</feature>
<dbReference type="PANTHER" id="PTHR31680:SF12">
    <property type="entry name" value="OS11G0587300 PROTEIN"/>
    <property type="match status" value="1"/>
</dbReference>
<reference evidence="4 5" key="1">
    <citation type="submission" date="2024-04" db="EMBL/GenBank/DDBJ databases">
        <title>The reference genome of an endangered Asteraceae, Deinandra increscens subsp. villosa, native to the Central Coast of California.</title>
        <authorList>
            <person name="Guilliams M."/>
            <person name="Hasenstab-Lehman K."/>
            <person name="Meyer R."/>
            <person name="Mcevoy S."/>
        </authorList>
    </citation>
    <scope>NUCLEOTIDE SEQUENCE [LARGE SCALE GENOMIC DNA]</scope>
    <source>
        <tissue evidence="4">Leaf</tissue>
    </source>
</reference>
<feature type="compositionally biased region" description="Basic and acidic residues" evidence="1">
    <location>
        <begin position="203"/>
        <end position="218"/>
    </location>
</feature>
<feature type="compositionally biased region" description="Basic and acidic residues" evidence="1">
    <location>
        <begin position="408"/>
        <end position="419"/>
    </location>
</feature>
<evidence type="ECO:0000313" key="5">
    <source>
        <dbReference type="Proteomes" id="UP001408789"/>
    </source>
</evidence>
<feature type="compositionally biased region" description="Basic and acidic residues" evidence="1">
    <location>
        <begin position="458"/>
        <end position="471"/>
    </location>
</feature>
<feature type="compositionally biased region" description="Low complexity" evidence="1">
    <location>
        <begin position="531"/>
        <end position="544"/>
    </location>
</feature>
<feature type="compositionally biased region" description="Low complexity" evidence="1">
    <location>
        <begin position="420"/>
        <end position="431"/>
    </location>
</feature>
<dbReference type="InterPro" id="IPR033334">
    <property type="entry name" value="LNG1/2"/>
</dbReference>
<dbReference type="InterPro" id="IPR025486">
    <property type="entry name" value="DUF4378"/>
</dbReference>
<feature type="region of interest" description="Disordered" evidence="1">
    <location>
        <begin position="148"/>
        <end position="178"/>
    </location>
</feature>
<feature type="compositionally biased region" description="Basic and acidic residues" evidence="1">
    <location>
        <begin position="545"/>
        <end position="558"/>
    </location>
</feature>
<gene>
    <name evidence="4" type="ORF">SSX86_022181</name>
</gene>
<evidence type="ECO:0000259" key="2">
    <source>
        <dbReference type="Pfam" id="PF14309"/>
    </source>
</evidence>